<reference evidence="1 2" key="1">
    <citation type="submission" date="2017-10" db="EMBL/GenBank/DDBJ databases">
        <authorList>
            <person name="Banno H."/>
            <person name="Chua N.-H."/>
        </authorList>
    </citation>
    <scope>NUCLEOTIDE SEQUENCE [LARGE SCALE GENOMIC DNA]</scope>
    <source>
        <strain evidence="1 2">SCPM-O-B-7607</strain>
    </source>
</reference>
<dbReference type="Proteomes" id="UP000229378">
    <property type="component" value="Unassembled WGS sequence"/>
</dbReference>
<evidence type="ECO:0000313" key="1">
    <source>
        <dbReference type="EMBL" id="PHZ29329.1"/>
    </source>
</evidence>
<dbReference type="EMBL" id="PEHN01000001">
    <property type="protein sequence ID" value="PHZ29329.1"/>
    <property type="molecule type" value="Genomic_DNA"/>
</dbReference>
<proteinExistence type="predicted"/>
<gene>
    <name evidence="1" type="ORF">CS533_00915</name>
</gene>
<organism evidence="1 2">
    <name type="scientific">Yersinia bercovieri</name>
    <dbReference type="NCBI Taxonomy" id="634"/>
    <lineage>
        <taxon>Bacteria</taxon>
        <taxon>Pseudomonadati</taxon>
        <taxon>Pseudomonadota</taxon>
        <taxon>Gammaproteobacteria</taxon>
        <taxon>Enterobacterales</taxon>
        <taxon>Yersiniaceae</taxon>
        <taxon>Yersinia</taxon>
    </lineage>
</organism>
<accession>A0A2G4U7W0</accession>
<evidence type="ECO:0000313" key="2">
    <source>
        <dbReference type="Proteomes" id="UP000229378"/>
    </source>
</evidence>
<sequence>MPSGSGATDPLRPWRCGGVSGAAAPESLTDVSSSGFARLLPCRNTNDFEDFRYPWRYGGVSGAAAPESCIGVSDSGLNELPAYL</sequence>
<dbReference type="RefSeq" id="WP_032896353.1">
    <property type="nucleotide sequence ID" value="NZ_CP124240.1"/>
</dbReference>
<name>A0A2G4U7W0_YERBE</name>
<dbReference type="GeneID" id="89595514"/>
<dbReference type="AlphaFoldDB" id="A0A2G4U7W0"/>
<protein>
    <submittedName>
        <fullName evidence="1">Uncharacterized protein</fullName>
    </submittedName>
</protein>
<comment type="caution">
    <text evidence="1">The sequence shown here is derived from an EMBL/GenBank/DDBJ whole genome shotgun (WGS) entry which is preliminary data.</text>
</comment>